<feature type="coiled-coil region" evidence="1">
    <location>
        <begin position="355"/>
        <end position="387"/>
    </location>
</feature>
<sequence length="1536" mass="168828">MLRLRRIRLENIGHKDARFNGTVLDLTDPNGQISDAIIWLRNGGGKSSLLALFFNLLLPGKPDFIGYTKKKGLIDYVLEGKPAHVIAEWEDDASPFGIPALITGAVYQWPDGHRPANDDDAWDKLQRAWYTLRPSGTAGLTTLPVHTLGGWRSKKGYLEALTQLMQADHHLDLHIVNDGSHTTWEKTLSNRGLDPRLLQVQRRMNLDEGAITELFQFDSAEGFLELLIDLVVDPTQPTTVRANLKNQAERLAKRPARELELRFLTGAITRLRPLQQAVADTAALNGQMAAAHAAGELACTWIGARRDALTAQRASLAVGASEAQQKAEQARCRAEERGQRADVLDLAAAVLTTRARCADQERAEAAKERAEARRRAWQSVHTHLEREGLEREQAELNTLLTRRVHDAAPLREAMESAGAMLRAKLTQVIEEREAESAELTQRVKDAEREGKTADHAETQHLVAAEQARSSVARLQQSLQKIDALISRACTDGLLEQKETPEEAHARWSADTAQLDTQLTRGQVRLKELAEQLAELAGDRETADRHCREASNEYDRIWDRWSQLRAQQELLARHPRLTELALLDDEVAAGNGLDFDVAGYPLLKVLDQEITRARDALIAEQLAVAADRRALACLETEGYLPAPLETERALAALRAADISVEAVSGLQFLRDSLPPRQHAAAIAKAPDVVGGIVVLGDVDDQDLRRYIAATGVRTRSVISVCDSATARARLTDTGPADVHAVFPVQRAALEPQAADEEQVRLRTRISESAERCQHITTAQDRDQTLVRELTAHLEDFGAAPRQRLKESLDRAESRRDGWKDKLDAQQMSRRQVLSERDRIQQKVTEATGRLRQVAASEERTRQVAEQAQRTSDLREQLDSAQQHQADRQEHARLATSAKKEARKAEQRHRRDETLCRQDLKRHRSALRKLAALVPEDPDVSLNQRTLERSSLDALQERFTNARTAYESDTADTQLRTDLAITAGRLETADKALAALDDATRTLTAELAARPEAQAPDRRDRAVEQAEHDASEAGEHATRSAMRAEQAMEAEASASQKLGDAGAATDFQADLSEPEEAETTARETRQEAEQADRDHTAYTEQHHALKDQANAAALSASSLDGDHQVLQASLNALATQWSPSTKEPLVDADAWLTEHCGITAQGAPALTEEQAHQLRDLLTKTITAAQATLTKATRKLAGATRHVQQLAADRQYTDAVDAQIVARLSEDPAQLHASLPELIPEIELREKRITKLLDQLTEDQLLLVQQCAALTKTIVAMLHQVARHSKLPAGLGAWSGKPFLTLKLAGWGSEETLTHRISTCVDILVADVAAKHSSSANVLPPALDLAKRLVLAALGGSGSITARVLKPHPVPVMDPVDVTKIKKFSGGELLTVSVLLYCCLAQVRAANRNSGLPGGVGTLLLDNPMGKSNYVPFIDLQRTVAATHGVQLIYTTGVEDLDAVGRFPLILRLRNNAHDARSGHRLVQLSERYGDAVSAGVTDARSDGIRAARLYRFPLAESDNDQPDDSAEADDRDGEDGA</sequence>
<feature type="region of interest" description="Disordered" evidence="2">
    <location>
        <begin position="432"/>
        <end position="453"/>
    </location>
</feature>
<feature type="region of interest" description="Disordered" evidence="2">
    <location>
        <begin position="849"/>
        <end position="917"/>
    </location>
</feature>
<feature type="compositionally biased region" description="Low complexity" evidence="2">
    <location>
        <begin position="1037"/>
        <end position="1054"/>
    </location>
</feature>
<feature type="compositionally biased region" description="Basic and acidic residues" evidence="2">
    <location>
        <begin position="883"/>
        <end position="917"/>
    </location>
</feature>
<feature type="compositionally biased region" description="Acidic residues" evidence="2">
    <location>
        <begin position="1516"/>
        <end position="1536"/>
    </location>
</feature>
<organism evidence="3 4">
    <name type="scientific">Streptomyces anulatus</name>
    <name type="common">Streptomyces chrysomallus</name>
    <dbReference type="NCBI Taxonomy" id="1892"/>
    <lineage>
        <taxon>Bacteria</taxon>
        <taxon>Bacillati</taxon>
        <taxon>Actinomycetota</taxon>
        <taxon>Actinomycetes</taxon>
        <taxon>Kitasatosporales</taxon>
        <taxon>Streptomycetaceae</taxon>
        <taxon>Streptomyces</taxon>
    </lineage>
</organism>
<evidence type="ECO:0000256" key="1">
    <source>
        <dbReference type="SAM" id="Coils"/>
    </source>
</evidence>
<name>A0ABZ1ZFG4_STRAQ</name>
<dbReference type="Proteomes" id="UP001431926">
    <property type="component" value="Chromosome"/>
</dbReference>
<evidence type="ECO:0000313" key="4">
    <source>
        <dbReference type="Proteomes" id="UP001431926"/>
    </source>
</evidence>
<feature type="region of interest" description="Disordered" evidence="2">
    <location>
        <begin position="1512"/>
        <end position="1536"/>
    </location>
</feature>
<evidence type="ECO:0000313" key="3">
    <source>
        <dbReference type="EMBL" id="WUX36352.1"/>
    </source>
</evidence>
<dbReference type="RefSeq" id="WP_329355427.1">
    <property type="nucleotide sequence ID" value="NZ_CP108640.1"/>
</dbReference>
<accession>A0ABZ1ZFG4</accession>
<protein>
    <recommendedName>
        <fullName evidence="5">Chromosome partition protein Smc</fullName>
    </recommendedName>
</protein>
<feature type="region of interest" description="Disordered" evidence="2">
    <location>
        <begin position="803"/>
        <end position="835"/>
    </location>
</feature>
<evidence type="ECO:0000256" key="2">
    <source>
        <dbReference type="SAM" id="MobiDB-lite"/>
    </source>
</evidence>
<keyword evidence="4" id="KW-1185">Reference proteome</keyword>
<feature type="compositionally biased region" description="Basic and acidic residues" evidence="2">
    <location>
        <begin position="1013"/>
        <end position="1036"/>
    </location>
</feature>
<reference evidence="3" key="1">
    <citation type="submission" date="2022-10" db="EMBL/GenBank/DDBJ databases">
        <title>The complete genomes of actinobacterial strains from the NBC collection.</title>
        <authorList>
            <person name="Joergensen T.S."/>
            <person name="Alvarez Arevalo M."/>
            <person name="Sterndorff E.B."/>
            <person name="Faurdal D."/>
            <person name="Vuksanovic O."/>
            <person name="Mourched A.-S."/>
            <person name="Charusanti P."/>
            <person name="Shaw S."/>
            <person name="Blin K."/>
            <person name="Weber T."/>
        </authorList>
    </citation>
    <scope>NUCLEOTIDE SEQUENCE</scope>
    <source>
        <strain evidence="3">NBC_01436</strain>
    </source>
</reference>
<feature type="compositionally biased region" description="Basic and acidic residues" evidence="2">
    <location>
        <begin position="803"/>
        <end position="822"/>
    </location>
</feature>
<evidence type="ECO:0008006" key="5">
    <source>
        <dbReference type="Google" id="ProtNLM"/>
    </source>
</evidence>
<feature type="compositionally biased region" description="Basic and acidic residues" evidence="2">
    <location>
        <begin position="1077"/>
        <end position="1095"/>
    </location>
</feature>
<gene>
    <name evidence="3" type="ORF">OG367_08940</name>
</gene>
<dbReference type="EMBL" id="CP109491">
    <property type="protein sequence ID" value="WUX36352.1"/>
    <property type="molecule type" value="Genomic_DNA"/>
</dbReference>
<keyword evidence="1" id="KW-0175">Coiled coil</keyword>
<proteinExistence type="predicted"/>
<feature type="region of interest" description="Disordered" evidence="2">
    <location>
        <begin position="1005"/>
        <end position="1095"/>
    </location>
</feature>